<dbReference type="PANTHER" id="PTHR21320:SF3">
    <property type="entry name" value="CYTOCHROME C OXIDASE ASSEMBLY PROTEIN COX11, MITOCHONDRIAL-RELATED"/>
    <property type="match status" value="1"/>
</dbReference>
<dbReference type="InterPro" id="IPR007533">
    <property type="entry name" value="Cyt_c_oxidase_assmbl_CtaG"/>
</dbReference>
<feature type="transmembrane region" description="Helical" evidence="6">
    <location>
        <begin position="66"/>
        <end position="88"/>
    </location>
</feature>
<keyword evidence="3 6" id="KW-0812">Transmembrane</keyword>
<comment type="function">
    <text evidence="1">Exerts its effect at some terminal stage of cytochrome c oxidase synthesis, probably by being involved in the insertion of the copper B into subunit I.</text>
</comment>
<protein>
    <submittedName>
        <fullName evidence="7">Cytochrome c oxidase assembly protein</fullName>
    </submittedName>
</protein>
<evidence type="ECO:0000256" key="3">
    <source>
        <dbReference type="ARBA" id="ARBA00022692"/>
    </source>
</evidence>
<evidence type="ECO:0000256" key="6">
    <source>
        <dbReference type="SAM" id="Phobius"/>
    </source>
</evidence>
<proteinExistence type="predicted"/>
<dbReference type="Pfam" id="PF04442">
    <property type="entry name" value="CtaG_Cox11"/>
    <property type="match status" value="1"/>
</dbReference>
<dbReference type="Proteomes" id="UP001431209">
    <property type="component" value="Unassembled WGS sequence"/>
</dbReference>
<evidence type="ECO:0000256" key="5">
    <source>
        <dbReference type="ARBA" id="ARBA00023136"/>
    </source>
</evidence>
<evidence type="ECO:0000256" key="1">
    <source>
        <dbReference type="ARBA" id="ARBA00004007"/>
    </source>
</evidence>
<keyword evidence="8" id="KW-1185">Reference proteome</keyword>
<dbReference type="PANTHER" id="PTHR21320">
    <property type="entry name" value="CYTOCHROME C OXIDASE ASSEMBLY PROTEIN COX11-RELATED"/>
    <property type="match status" value="1"/>
</dbReference>
<evidence type="ECO:0000256" key="2">
    <source>
        <dbReference type="ARBA" id="ARBA00004243"/>
    </source>
</evidence>
<comment type="subcellular location">
    <subcellularLocation>
        <location evidence="2">Mitochondrion inner membrane</location>
        <topology evidence="2">Single-pass membrane protein</topology>
        <orientation evidence="2">Intermembrane side</orientation>
    </subcellularLocation>
</comment>
<organism evidence="7 8">
    <name type="scientific">Acrasis kona</name>
    <dbReference type="NCBI Taxonomy" id="1008807"/>
    <lineage>
        <taxon>Eukaryota</taxon>
        <taxon>Discoba</taxon>
        <taxon>Heterolobosea</taxon>
        <taxon>Tetramitia</taxon>
        <taxon>Eutetramitia</taxon>
        <taxon>Acrasidae</taxon>
        <taxon>Acrasis</taxon>
    </lineage>
</organism>
<dbReference type="EMBL" id="JAOPGA020000821">
    <property type="protein sequence ID" value="KAL0482146.1"/>
    <property type="molecule type" value="Genomic_DNA"/>
</dbReference>
<dbReference type="InterPro" id="IPR023471">
    <property type="entry name" value="CtaG/Cox11_dom_sf"/>
</dbReference>
<reference evidence="7 8" key="1">
    <citation type="submission" date="2024-03" db="EMBL/GenBank/DDBJ databases">
        <title>The Acrasis kona genome and developmental transcriptomes reveal deep origins of eukaryotic multicellular pathways.</title>
        <authorList>
            <person name="Sheikh S."/>
            <person name="Fu C.-J."/>
            <person name="Brown M.W."/>
            <person name="Baldauf S.L."/>
        </authorList>
    </citation>
    <scope>NUCLEOTIDE SEQUENCE [LARGE SCALE GENOMIC DNA]</scope>
    <source>
        <strain evidence="7 8">ATCC MYA-3509</strain>
    </source>
</reference>
<keyword evidence="5 6" id="KW-0472">Membrane</keyword>
<evidence type="ECO:0000313" key="7">
    <source>
        <dbReference type="EMBL" id="KAL0482146.1"/>
    </source>
</evidence>
<sequence length="283" mass="32302">MFSRGACLHLSRCFGARVPRIIHNPYTFRYHIQQHTKYSTYTYNDPYEAREKANKEGMKKARKGKFGFIMAIILINTGVFVVLNIPFFKYVCDVSYTAGNYERAQHVDFTIDDISAKLVPEVNTKYASPKHTSKVSRKNLLQYPYGCEMLESDLSDAIVETEEQSSVYKVSFKTSSAMGDKTVLFRPLQEYVYCAPNETNLAFFEAHNPTDRQISGISIYLIHPSEAAPFINKVQCFCFEELSIQSKETVHLPVLFMVDGDIQNKIQGSLANNITINYVLFAK</sequence>
<evidence type="ECO:0000256" key="4">
    <source>
        <dbReference type="ARBA" id="ARBA00022989"/>
    </source>
</evidence>
<dbReference type="Gene3D" id="2.60.370.10">
    <property type="entry name" value="Ctag/Cox11"/>
    <property type="match status" value="1"/>
</dbReference>
<dbReference type="GO" id="GO:0005743">
    <property type="term" value="C:mitochondrial inner membrane"/>
    <property type="evidence" value="ECO:0007669"/>
    <property type="project" value="UniProtKB-SubCell"/>
</dbReference>
<evidence type="ECO:0000313" key="8">
    <source>
        <dbReference type="Proteomes" id="UP001431209"/>
    </source>
</evidence>
<dbReference type="AlphaFoldDB" id="A0AAW2YYZ2"/>
<dbReference type="SUPFAM" id="SSF110111">
    <property type="entry name" value="Ctag/Cox11"/>
    <property type="match status" value="1"/>
</dbReference>
<dbReference type="GO" id="GO:0005507">
    <property type="term" value="F:copper ion binding"/>
    <property type="evidence" value="ECO:0007669"/>
    <property type="project" value="InterPro"/>
</dbReference>
<name>A0AAW2YYZ2_9EUKA</name>
<gene>
    <name evidence="7" type="ORF">AKO1_013344</name>
</gene>
<accession>A0AAW2YYZ2</accession>
<comment type="caution">
    <text evidence="7">The sequence shown here is derived from an EMBL/GenBank/DDBJ whole genome shotgun (WGS) entry which is preliminary data.</text>
</comment>
<keyword evidence="4 6" id="KW-1133">Transmembrane helix</keyword>